<dbReference type="InterPro" id="IPR003599">
    <property type="entry name" value="Ig_sub"/>
</dbReference>
<dbReference type="AlphaFoldDB" id="A0AAX6R7J9"/>
<feature type="compositionally biased region" description="Polar residues" evidence="1">
    <location>
        <begin position="1"/>
        <end position="27"/>
    </location>
</feature>
<feature type="compositionally biased region" description="Polar residues" evidence="1">
    <location>
        <begin position="88"/>
        <end position="97"/>
    </location>
</feature>
<dbReference type="GO" id="GO:0002250">
    <property type="term" value="P:adaptive immune response"/>
    <property type="evidence" value="ECO:0007669"/>
    <property type="project" value="InterPro"/>
</dbReference>
<dbReference type="Gene3D" id="2.60.40.10">
    <property type="entry name" value="Immunoglobulins"/>
    <property type="match status" value="1"/>
</dbReference>
<feature type="region of interest" description="Disordered" evidence="1">
    <location>
        <begin position="1"/>
        <end position="112"/>
    </location>
</feature>
<evidence type="ECO:0000256" key="2">
    <source>
        <dbReference type="SAM" id="Phobius"/>
    </source>
</evidence>
<gene>
    <name evidence="5" type="primary">Cd7</name>
</gene>
<dbReference type="CTD" id="924"/>
<dbReference type="InterPro" id="IPR013783">
    <property type="entry name" value="Ig-like_fold"/>
</dbReference>
<dbReference type="RefSeq" id="XP_012933539.2">
    <property type="nucleotide sequence ID" value="XM_013078085.2"/>
</dbReference>
<dbReference type="PANTHER" id="PTHR15343:SF0">
    <property type="entry name" value="T-CELL ANTIGEN CD7"/>
    <property type="match status" value="1"/>
</dbReference>
<feature type="domain" description="Ig-like" evidence="3">
    <location>
        <begin position="181"/>
        <end position="287"/>
    </location>
</feature>
<evidence type="ECO:0000313" key="5">
    <source>
        <dbReference type="RefSeq" id="XP_012933539.2"/>
    </source>
</evidence>
<reference evidence="5" key="1">
    <citation type="submission" date="2025-08" db="UniProtKB">
        <authorList>
            <consortium name="RefSeq"/>
        </authorList>
    </citation>
    <scope>IDENTIFICATION</scope>
</reference>
<dbReference type="Proteomes" id="UP000694906">
    <property type="component" value="Unplaced"/>
</dbReference>
<dbReference type="PROSITE" id="PS50835">
    <property type="entry name" value="IG_LIKE"/>
    <property type="match status" value="1"/>
</dbReference>
<proteinExistence type="predicted"/>
<dbReference type="InterPro" id="IPR036179">
    <property type="entry name" value="Ig-like_dom_sf"/>
</dbReference>
<sequence>MQVNLGTAWSAPQSAQLTRHSRCQGNQVPAGGDPGTRALPPQASGRPSLLSPPLPPRSNPAEQSGWDQRPRPVGEKKVVNSRAAPPTAWSNSSLPGTSSRKPSRRPHHSPPHLSRRCILLHPLSHWGSWGVLGSPVVCRQSISGQGGAWHWAEAGSRSMARLALLALLLSLAGTLLKAQEPHEVQQSPLHTVVPVGGSVNITCSTSGPLKGLFLGLSWPKSMDVIYYEEGVDSTVDQQFQGRINFSGSQHNLTITVSLLQPADSGLYTCRAVKNHTVVGPGTLVTVTEKLCQETQGAHGHQEPGLMFLILPSALAVGFFLLGLVLGLLYALRMKVRKLCASREKNQPCVVYEDMSYCSRNASPCQ</sequence>
<dbReference type="SMART" id="SM00406">
    <property type="entry name" value="IGv"/>
    <property type="match status" value="1"/>
</dbReference>
<dbReference type="KEGG" id="hgl:101697199"/>
<name>A0AAX6R7J9_HETGA</name>
<dbReference type="GeneID" id="101697199"/>
<dbReference type="CDD" id="cd00099">
    <property type="entry name" value="IgV"/>
    <property type="match status" value="1"/>
</dbReference>
<keyword evidence="2" id="KW-0472">Membrane</keyword>
<dbReference type="Pfam" id="PF07686">
    <property type="entry name" value="V-set"/>
    <property type="match status" value="1"/>
</dbReference>
<dbReference type="GO" id="GO:0016020">
    <property type="term" value="C:membrane"/>
    <property type="evidence" value="ECO:0007669"/>
    <property type="project" value="InterPro"/>
</dbReference>
<dbReference type="GO" id="GO:0038023">
    <property type="term" value="F:signaling receptor activity"/>
    <property type="evidence" value="ECO:0007669"/>
    <property type="project" value="InterPro"/>
</dbReference>
<protein>
    <submittedName>
        <fullName evidence="5">T-cell antigen CD7</fullName>
    </submittedName>
</protein>
<dbReference type="InterPro" id="IPR013106">
    <property type="entry name" value="Ig_V-set"/>
</dbReference>
<dbReference type="PANTHER" id="PTHR15343">
    <property type="entry name" value="CD7"/>
    <property type="match status" value="1"/>
</dbReference>
<dbReference type="InterPro" id="IPR007110">
    <property type="entry name" value="Ig-like_dom"/>
</dbReference>
<keyword evidence="2" id="KW-0812">Transmembrane</keyword>
<feature type="compositionally biased region" description="Basic residues" evidence="1">
    <location>
        <begin position="101"/>
        <end position="112"/>
    </location>
</feature>
<feature type="compositionally biased region" description="Basic and acidic residues" evidence="1">
    <location>
        <begin position="68"/>
        <end position="78"/>
    </location>
</feature>
<evidence type="ECO:0000256" key="1">
    <source>
        <dbReference type="SAM" id="MobiDB-lite"/>
    </source>
</evidence>
<evidence type="ECO:0000313" key="4">
    <source>
        <dbReference type="Proteomes" id="UP000694906"/>
    </source>
</evidence>
<accession>A0AAX6R7J9</accession>
<organism evidence="4 5">
    <name type="scientific">Heterocephalus glaber</name>
    <name type="common">Naked mole rat</name>
    <dbReference type="NCBI Taxonomy" id="10181"/>
    <lineage>
        <taxon>Eukaryota</taxon>
        <taxon>Metazoa</taxon>
        <taxon>Chordata</taxon>
        <taxon>Craniata</taxon>
        <taxon>Vertebrata</taxon>
        <taxon>Euteleostomi</taxon>
        <taxon>Mammalia</taxon>
        <taxon>Eutheria</taxon>
        <taxon>Euarchontoglires</taxon>
        <taxon>Glires</taxon>
        <taxon>Rodentia</taxon>
        <taxon>Hystricomorpha</taxon>
        <taxon>Bathyergidae</taxon>
        <taxon>Heterocephalus</taxon>
    </lineage>
</organism>
<dbReference type="InterPro" id="IPR039090">
    <property type="entry name" value="CD7"/>
</dbReference>
<keyword evidence="2" id="KW-1133">Transmembrane helix</keyword>
<evidence type="ECO:0000259" key="3">
    <source>
        <dbReference type="PROSITE" id="PS50835"/>
    </source>
</evidence>
<keyword evidence="4" id="KW-1185">Reference proteome</keyword>
<feature type="transmembrane region" description="Helical" evidence="2">
    <location>
        <begin position="305"/>
        <end position="331"/>
    </location>
</feature>
<dbReference type="SMART" id="SM00409">
    <property type="entry name" value="IG"/>
    <property type="match status" value="1"/>
</dbReference>
<dbReference type="SUPFAM" id="SSF48726">
    <property type="entry name" value="Immunoglobulin"/>
    <property type="match status" value="1"/>
</dbReference>